<keyword evidence="4" id="KW-0963">Cytoplasm</keyword>
<dbReference type="SUPFAM" id="SSF52540">
    <property type="entry name" value="P-loop containing nucleoside triphosphate hydrolases"/>
    <property type="match status" value="1"/>
</dbReference>
<proteinExistence type="inferred from homology"/>
<sequence>MASDSAITSLTQLIIKILPNPQSYFLLCPRKKLTSLHDNILFLQDFLLNFPQNSGETFSEWEVRIKTFADQAKDILQSHVSLPSHVSQKRAAHDGDQFRAFQRCVGEVDSTVAEATKIMEIQEREENLPATRAKTPRRVSVGKDSMVGMDEDLIQIMDRVMGDDQNLGIISITGMGGIGKTTLARNVYEDKSTVDFFDTCHWVTVSQGYNVQEILGGILSREGSIEFLIEHVYKSLKGRRYLIVMDDMWHAEVWDKVRRAFPDDYNGSRVIITTRLSEVALNIDSGSHVHRMRLLDEGTSWALFCSKAFAEECPPRHMEEIGKSIARNCRGLPLAIVVTAGMLKADRTTEYWKKIAENVNVASTVNDDRYSRIFSLSYTNLPHQLKSCFLHMGLFPEDYSIPVKKLIKLWVADGFLESSEPKSLEELAEEYLEALVDRSLVLVVRKRSNGRMRYCKIHDVLRELSIQKGKEERFLQHFTDADRTKSRFRKLVEGQHRLSIRTEKYMAFLKTKHGNSPLHTLLYFGAETDRFATFAAQFTSLRVLGKLSVNLHYIPDEIFELVNLRYLAFTSAHMGKCKISPSISKLQNLQTLIIERDSFRTDYSSVVILPLEIWKMPRLRHLLLTTDTFLSFPYSDGLGGAYSVLENLQTLSNVKNFEFTKKAVEGFPNLKKLRINYERTEPEHLETFCLSNLVYLQVLEELNIRFPAGSAHVDINPFLANHAFPQKLRKLTFTHSEIPWEKMSMVGSLPNLEVLKLMKHSFVGEEWEPTEGEFLVLKYLEIESTDLREWRVESDHFPCLERLIIRWCYKLKEVPSSVGDIPTLQSLTIRSCNAEAEDSVRNIEIEQRSLGNDVLQVQIYPSERIEIASRQQRQKRE</sequence>
<evidence type="ECO:0000313" key="15">
    <source>
        <dbReference type="Proteomes" id="UP000250235"/>
    </source>
</evidence>
<dbReference type="GO" id="GO:0009626">
    <property type="term" value="P:plant-type hypersensitive response"/>
    <property type="evidence" value="ECO:0007669"/>
    <property type="project" value="UniProtKB-KW"/>
</dbReference>
<gene>
    <name evidence="14" type="ORF">F511_10829</name>
</gene>
<dbReference type="Gene3D" id="1.20.5.4130">
    <property type="match status" value="1"/>
</dbReference>
<evidence type="ECO:0000259" key="11">
    <source>
        <dbReference type="Pfam" id="PF00931"/>
    </source>
</evidence>
<dbReference type="InterPro" id="IPR002182">
    <property type="entry name" value="NB-ARC"/>
</dbReference>
<evidence type="ECO:0000259" key="12">
    <source>
        <dbReference type="Pfam" id="PF23559"/>
    </source>
</evidence>
<dbReference type="Pfam" id="PF23559">
    <property type="entry name" value="WHD_DRP"/>
    <property type="match status" value="1"/>
</dbReference>
<evidence type="ECO:0000259" key="13">
    <source>
        <dbReference type="Pfam" id="PF23598"/>
    </source>
</evidence>
<keyword evidence="9" id="KW-0611">Plant defense</keyword>
<dbReference type="Pfam" id="PF23598">
    <property type="entry name" value="LRR_14"/>
    <property type="match status" value="1"/>
</dbReference>
<dbReference type="Gene3D" id="3.80.10.10">
    <property type="entry name" value="Ribonuclease Inhibitor"/>
    <property type="match status" value="1"/>
</dbReference>
<evidence type="ECO:0000256" key="6">
    <source>
        <dbReference type="ARBA" id="ARBA00022667"/>
    </source>
</evidence>
<evidence type="ECO:0000256" key="8">
    <source>
        <dbReference type="ARBA" id="ARBA00022741"/>
    </source>
</evidence>
<keyword evidence="10" id="KW-0067">ATP-binding</keyword>
<feature type="domain" description="Disease resistance protein winged helix" evidence="12">
    <location>
        <begin position="394"/>
        <end position="464"/>
    </location>
</feature>
<dbReference type="PANTHER" id="PTHR23155:SF1152">
    <property type="entry name" value="AAA+ ATPASE DOMAIN-CONTAINING PROTEIN"/>
    <property type="match status" value="1"/>
</dbReference>
<dbReference type="FunFam" id="3.40.50.300:FF:001091">
    <property type="entry name" value="Probable disease resistance protein At1g61300"/>
    <property type="match status" value="1"/>
</dbReference>
<reference evidence="14 15" key="1">
    <citation type="journal article" date="2015" name="Proc. Natl. Acad. Sci. U.S.A.">
        <title>The resurrection genome of Boea hygrometrica: A blueprint for survival of dehydration.</title>
        <authorList>
            <person name="Xiao L."/>
            <person name="Yang G."/>
            <person name="Zhang L."/>
            <person name="Yang X."/>
            <person name="Zhao S."/>
            <person name="Ji Z."/>
            <person name="Zhou Q."/>
            <person name="Hu M."/>
            <person name="Wang Y."/>
            <person name="Chen M."/>
            <person name="Xu Y."/>
            <person name="Jin H."/>
            <person name="Xiao X."/>
            <person name="Hu G."/>
            <person name="Bao F."/>
            <person name="Hu Y."/>
            <person name="Wan P."/>
            <person name="Li L."/>
            <person name="Deng X."/>
            <person name="Kuang T."/>
            <person name="Xiang C."/>
            <person name="Zhu J.K."/>
            <person name="Oliver M.J."/>
            <person name="He Y."/>
        </authorList>
    </citation>
    <scope>NUCLEOTIDE SEQUENCE [LARGE SCALE GENOMIC DNA]</scope>
    <source>
        <strain evidence="15">cv. XS01</strain>
    </source>
</reference>
<protein>
    <submittedName>
        <fullName evidence="14">Uncharacterized protein</fullName>
    </submittedName>
</protein>
<dbReference type="InterPro" id="IPR055414">
    <property type="entry name" value="LRR_R13L4/SHOC2-like"/>
</dbReference>
<dbReference type="InterPro" id="IPR027417">
    <property type="entry name" value="P-loop_NTPase"/>
</dbReference>
<name>A0A2Z7CPV9_9LAMI</name>
<dbReference type="AlphaFoldDB" id="A0A2Z7CPV9"/>
<dbReference type="Gene3D" id="1.10.10.10">
    <property type="entry name" value="Winged helix-like DNA-binding domain superfamily/Winged helix DNA-binding domain"/>
    <property type="match status" value="1"/>
</dbReference>
<comment type="function">
    <text evidence="1">Confers resistance to late blight (Phytophthora infestans) races carrying the avirulence gene Avr1. Resistance proteins guard the plant against pathogens that contain an appropriate avirulence protein via an indirect interaction with this avirulence protein. That triggers a defense system including the hypersensitive response, which restricts the pathogen growth.</text>
</comment>
<evidence type="ECO:0000313" key="14">
    <source>
        <dbReference type="EMBL" id="KZV46664.1"/>
    </source>
</evidence>
<keyword evidence="15" id="KW-1185">Reference proteome</keyword>
<dbReference type="GO" id="GO:0005524">
    <property type="term" value="F:ATP binding"/>
    <property type="evidence" value="ECO:0007669"/>
    <property type="project" value="UniProtKB-KW"/>
</dbReference>
<feature type="domain" description="Disease resistance R13L4/SHOC-2-like LRR" evidence="13">
    <location>
        <begin position="535"/>
        <end position="839"/>
    </location>
</feature>
<comment type="subcellular location">
    <subcellularLocation>
        <location evidence="2">Cytoplasm</location>
    </subcellularLocation>
</comment>
<dbReference type="Pfam" id="PF00931">
    <property type="entry name" value="NB-ARC"/>
    <property type="match status" value="1"/>
</dbReference>
<evidence type="ECO:0000256" key="10">
    <source>
        <dbReference type="ARBA" id="ARBA00022840"/>
    </source>
</evidence>
<dbReference type="PANTHER" id="PTHR23155">
    <property type="entry name" value="DISEASE RESISTANCE PROTEIN RP"/>
    <property type="match status" value="1"/>
</dbReference>
<dbReference type="InterPro" id="IPR032675">
    <property type="entry name" value="LRR_dom_sf"/>
</dbReference>
<dbReference type="EMBL" id="KQ995425">
    <property type="protein sequence ID" value="KZV46664.1"/>
    <property type="molecule type" value="Genomic_DNA"/>
</dbReference>
<keyword evidence="6" id="KW-0381">Hypersensitive response</keyword>
<evidence type="ECO:0000256" key="7">
    <source>
        <dbReference type="ARBA" id="ARBA00022737"/>
    </source>
</evidence>
<dbReference type="Gene3D" id="1.10.8.430">
    <property type="entry name" value="Helical domain of apoptotic protease-activating factors"/>
    <property type="match status" value="1"/>
</dbReference>
<dbReference type="Proteomes" id="UP000250235">
    <property type="component" value="Unassembled WGS sequence"/>
</dbReference>
<keyword evidence="5" id="KW-0433">Leucine-rich repeat</keyword>
<keyword evidence="8" id="KW-0547">Nucleotide-binding</keyword>
<dbReference type="SUPFAM" id="SSF52058">
    <property type="entry name" value="L domain-like"/>
    <property type="match status" value="1"/>
</dbReference>
<dbReference type="OrthoDB" id="1478287at2759"/>
<evidence type="ECO:0000256" key="3">
    <source>
        <dbReference type="ARBA" id="ARBA00008894"/>
    </source>
</evidence>
<dbReference type="InterPro" id="IPR044974">
    <property type="entry name" value="Disease_R_plants"/>
</dbReference>
<dbReference type="GO" id="GO:0051607">
    <property type="term" value="P:defense response to virus"/>
    <property type="evidence" value="ECO:0007669"/>
    <property type="project" value="UniProtKB-ARBA"/>
</dbReference>
<evidence type="ECO:0000256" key="1">
    <source>
        <dbReference type="ARBA" id="ARBA00002074"/>
    </source>
</evidence>
<dbReference type="FunFam" id="1.10.10.10:FF:000322">
    <property type="entry name" value="Probable disease resistance protein At1g63360"/>
    <property type="match status" value="1"/>
</dbReference>
<evidence type="ECO:0000256" key="5">
    <source>
        <dbReference type="ARBA" id="ARBA00022614"/>
    </source>
</evidence>
<dbReference type="GO" id="GO:0005737">
    <property type="term" value="C:cytoplasm"/>
    <property type="evidence" value="ECO:0007669"/>
    <property type="project" value="UniProtKB-SubCell"/>
</dbReference>
<feature type="domain" description="NB-ARC" evidence="11">
    <location>
        <begin position="154"/>
        <end position="311"/>
    </location>
</feature>
<evidence type="ECO:0000256" key="2">
    <source>
        <dbReference type="ARBA" id="ARBA00004496"/>
    </source>
</evidence>
<dbReference type="Gene3D" id="3.40.50.300">
    <property type="entry name" value="P-loop containing nucleotide triphosphate hydrolases"/>
    <property type="match status" value="1"/>
</dbReference>
<evidence type="ECO:0000256" key="4">
    <source>
        <dbReference type="ARBA" id="ARBA00022490"/>
    </source>
</evidence>
<comment type="similarity">
    <text evidence="3">Belongs to the disease resistance NB-LRR family.</text>
</comment>
<dbReference type="PRINTS" id="PR00364">
    <property type="entry name" value="DISEASERSIST"/>
</dbReference>
<evidence type="ECO:0000256" key="9">
    <source>
        <dbReference type="ARBA" id="ARBA00022821"/>
    </source>
</evidence>
<dbReference type="InterPro" id="IPR058922">
    <property type="entry name" value="WHD_DRP"/>
</dbReference>
<dbReference type="GO" id="GO:0043531">
    <property type="term" value="F:ADP binding"/>
    <property type="evidence" value="ECO:0007669"/>
    <property type="project" value="InterPro"/>
</dbReference>
<dbReference type="InterPro" id="IPR036388">
    <property type="entry name" value="WH-like_DNA-bd_sf"/>
</dbReference>
<keyword evidence="7" id="KW-0677">Repeat</keyword>
<organism evidence="14 15">
    <name type="scientific">Dorcoceras hygrometricum</name>
    <dbReference type="NCBI Taxonomy" id="472368"/>
    <lineage>
        <taxon>Eukaryota</taxon>
        <taxon>Viridiplantae</taxon>
        <taxon>Streptophyta</taxon>
        <taxon>Embryophyta</taxon>
        <taxon>Tracheophyta</taxon>
        <taxon>Spermatophyta</taxon>
        <taxon>Magnoliopsida</taxon>
        <taxon>eudicotyledons</taxon>
        <taxon>Gunneridae</taxon>
        <taxon>Pentapetalae</taxon>
        <taxon>asterids</taxon>
        <taxon>lamiids</taxon>
        <taxon>Lamiales</taxon>
        <taxon>Gesneriaceae</taxon>
        <taxon>Didymocarpoideae</taxon>
        <taxon>Trichosporeae</taxon>
        <taxon>Loxocarpinae</taxon>
        <taxon>Dorcoceras</taxon>
    </lineage>
</organism>
<dbReference type="InterPro" id="IPR042197">
    <property type="entry name" value="Apaf_helical"/>
</dbReference>
<accession>A0A2Z7CPV9</accession>